<gene>
    <name evidence="1" type="ORF">CYMTET_19274</name>
</gene>
<evidence type="ECO:0000313" key="2">
    <source>
        <dbReference type="Proteomes" id="UP001190700"/>
    </source>
</evidence>
<name>A0AAE0G6X4_9CHLO</name>
<dbReference type="AlphaFoldDB" id="A0AAE0G6X4"/>
<reference evidence="1 2" key="1">
    <citation type="journal article" date="2015" name="Genome Biol. Evol.">
        <title>Comparative Genomics of a Bacterivorous Green Alga Reveals Evolutionary Causalities and Consequences of Phago-Mixotrophic Mode of Nutrition.</title>
        <authorList>
            <person name="Burns J.A."/>
            <person name="Paasch A."/>
            <person name="Narechania A."/>
            <person name="Kim E."/>
        </authorList>
    </citation>
    <scope>NUCLEOTIDE SEQUENCE [LARGE SCALE GENOMIC DNA]</scope>
    <source>
        <strain evidence="1 2">PLY_AMNH</strain>
    </source>
</reference>
<protein>
    <submittedName>
        <fullName evidence="1">Uncharacterized protein</fullName>
    </submittedName>
</protein>
<organism evidence="1 2">
    <name type="scientific">Cymbomonas tetramitiformis</name>
    <dbReference type="NCBI Taxonomy" id="36881"/>
    <lineage>
        <taxon>Eukaryota</taxon>
        <taxon>Viridiplantae</taxon>
        <taxon>Chlorophyta</taxon>
        <taxon>Pyramimonadophyceae</taxon>
        <taxon>Pyramimonadales</taxon>
        <taxon>Pyramimonadaceae</taxon>
        <taxon>Cymbomonas</taxon>
    </lineage>
</organism>
<proteinExistence type="predicted"/>
<comment type="caution">
    <text evidence="1">The sequence shown here is derived from an EMBL/GenBank/DDBJ whole genome shotgun (WGS) entry which is preliminary data.</text>
</comment>
<dbReference type="Proteomes" id="UP001190700">
    <property type="component" value="Unassembled WGS sequence"/>
</dbReference>
<sequence>MQEVGVAMQALVVQGLLELVFLEEQEVVDKHKTPVSRVEDMGIRVEQNMVGLVDVGLKNKVHMVDMEVAIHKGALVDF</sequence>
<keyword evidence="2" id="KW-1185">Reference proteome</keyword>
<evidence type="ECO:0000313" key="1">
    <source>
        <dbReference type="EMBL" id="KAK3272430.1"/>
    </source>
</evidence>
<accession>A0AAE0G6X4</accession>
<dbReference type="EMBL" id="LGRX02008971">
    <property type="protein sequence ID" value="KAK3272430.1"/>
    <property type="molecule type" value="Genomic_DNA"/>
</dbReference>